<keyword evidence="2" id="KW-0863">Zinc-finger</keyword>
<dbReference type="InterPro" id="IPR027417">
    <property type="entry name" value="P-loop_NTPase"/>
</dbReference>
<dbReference type="InterPro" id="IPR038718">
    <property type="entry name" value="SNF2-like_sf"/>
</dbReference>
<keyword evidence="6" id="KW-0067">ATP-binding</keyword>
<dbReference type="Proteomes" id="UP000770785">
    <property type="component" value="Unassembled WGS sequence"/>
</dbReference>
<keyword evidence="1" id="KW-0378">Hydrolase</keyword>
<dbReference type="PROSITE" id="PS51194">
    <property type="entry name" value="HELICASE_CTER"/>
    <property type="match status" value="1"/>
</dbReference>
<dbReference type="Pfam" id="PF12419">
    <property type="entry name" value="DUF3670"/>
    <property type="match status" value="1"/>
</dbReference>
<dbReference type="InterPro" id="IPR049730">
    <property type="entry name" value="SNF2/RAD54-like_C"/>
</dbReference>
<dbReference type="SMART" id="SM00487">
    <property type="entry name" value="DEXDc"/>
    <property type="match status" value="1"/>
</dbReference>
<evidence type="ECO:0000256" key="2">
    <source>
        <dbReference type="PROSITE-ProRule" id="PRU00325"/>
    </source>
</evidence>
<dbReference type="Pfam" id="PF00176">
    <property type="entry name" value="SNF2-rel_dom"/>
    <property type="match status" value="1"/>
</dbReference>
<dbReference type="Gene3D" id="3.40.50.10810">
    <property type="entry name" value="Tandem AAA-ATPase domain"/>
    <property type="match status" value="1"/>
</dbReference>
<evidence type="ECO:0000313" key="7">
    <source>
        <dbReference type="Proteomes" id="UP000770785"/>
    </source>
</evidence>
<protein>
    <submittedName>
        <fullName evidence="6">SNF2 family DNA or RNA helicase/uncharacterized Zn finger protein</fullName>
    </submittedName>
</protein>
<dbReference type="GO" id="GO:0004386">
    <property type="term" value="F:helicase activity"/>
    <property type="evidence" value="ECO:0007669"/>
    <property type="project" value="UniProtKB-KW"/>
</dbReference>
<dbReference type="InterPro" id="IPR014001">
    <property type="entry name" value="Helicase_ATP-bd"/>
</dbReference>
<dbReference type="RefSeq" id="WP_168040343.1">
    <property type="nucleotide sequence ID" value="NZ_JAATJH010000011.1"/>
</dbReference>
<evidence type="ECO:0000256" key="1">
    <source>
        <dbReference type="ARBA" id="ARBA00022801"/>
    </source>
</evidence>
<keyword evidence="2" id="KW-0479">Metal-binding</keyword>
<dbReference type="InterPro" id="IPR007527">
    <property type="entry name" value="Znf_SWIM"/>
</dbReference>
<evidence type="ECO:0000313" key="6">
    <source>
        <dbReference type="EMBL" id="NJC28379.1"/>
    </source>
</evidence>
<feature type="domain" description="Helicase C-terminal" evidence="5">
    <location>
        <begin position="1034"/>
        <end position="1183"/>
    </location>
</feature>
<proteinExistence type="predicted"/>
<dbReference type="PROSITE" id="PS50966">
    <property type="entry name" value="ZF_SWIM"/>
    <property type="match status" value="1"/>
</dbReference>
<comment type="caution">
    <text evidence="6">The sequence shown here is derived from an EMBL/GenBank/DDBJ whole genome shotgun (WGS) entry which is preliminary data.</text>
</comment>
<dbReference type="EMBL" id="JAATJH010000011">
    <property type="protein sequence ID" value="NJC28379.1"/>
    <property type="molecule type" value="Genomic_DNA"/>
</dbReference>
<keyword evidence="2" id="KW-0862">Zinc</keyword>
<reference evidence="6 7" key="1">
    <citation type="submission" date="2020-03" db="EMBL/GenBank/DDBJ databases">
        <title>Genomic Encyclopedia of Type Strains, Phase IV (KMG-IV): sequencing the most valuable type-strain genomes for metagenomic binning, comparative biology and taxonomic classification.</title>
        <authorList>
            <person name="Goeker M."/>
        </authorList>
    </citation>
    <scope>NUCLEOTIDE SEQUENCE [LARGE SCALE GENOMIC DNA]</scope>
    <source>
        <strain evidence="6 7">DSM 105096</strain>
    </source>
</reference>
<keyword evidence="6" id="KW-0547">Nucleotide-binding</keyword>
<dbReference type="CDD" id="cd18793">
    <property type="entry name" value="SF2_C_SNF"/>
    <property type="match status" value="1"/>
</dbReference>
<dbReference type="CDD" id="cd18012">
    <property type="entry name" value="DEXQc_arch_SWI2_SNF2"/>
    <property type="match status" value="1"/>
</dbReference>
<feature type="domain" description="Helicase ATP-binding" evidence="4">
    <location>
        <begin position="749"/>
        <end position="908"/>
    </location>
</feature>
<keyword evidence="6" id="KW-0347">Helicase</keyword>
<dbReference type="SUPFAM" id="SSF52540">
    <property type="entry name" value="P-loop containing nucleoside triphosphate hydrolases"/>
    <property type="match status" value="2"/>
</dbReference>
<dbReference type="Pfam" id="PF00271">
    <property type="entry name" value="Helicase_C"/>
    <property type="match status" value="1"/>
</dbReference>
<accession>A0ABX0XHR5</accession>
<evidence type="ECO:0000259" key="4">
    <source>
        <dbReference type="PROSITE" id="PS51192"/>
    </source>
</evidence>
<dbReference type="InterPro" id="IPR001650">
    <property type="entry name" value="Helicase_C-like"/>
</dbReference>
<gene>
    <name evidence="6" type="ORF">GGR27_003902</name>
</gene>
<dbReference type="InterPro" id="IPR000330">
    <property type="entry name" value="SNF2_N"/>
</dbReference>
<dbReference type="PANTHER" id="PTHR10799">
    <property type="entry name" value="SNF2/RAD54 HELICASE FAMILY"/>
    <property type="match status" value="1"/>
</dbReference>
<evidence type="ECO:0000259" key="5">
    <source>
        <dbReference type="PROSITE" id="PS51194"/>
    </source>
</evidence>
<dbReference type="Gene3D" id="3.40.50.300">
    <property type="entry name" value="P-loop containing nucleotide triphosphate hydrolases"/>
    <property type="match status" value="1"/>
</dbReference>
<dbReference type="PROSITE" id="PS51192">
    <property type="entry name" value="HELICASE_ATP_BIND_1"/>
    <property type="match status" value="1"/>
</dbReference>
<dbReference type="InterPro" id="IPR022138">
    <property type="entry name" value="DUF3670"/>
</dbReference>
<feature type="domain" description="SWIM-type" evidence="3">
    <location>
        <begin position="132"/>
        <end position="163"/>
    </location>
</feature>
<name>A0ABX0XHR5_9BACT</name>
<dbReference type="SMART" id="SM00490">
    <property type="entry name" value="HELICc"/>
    <property type="match status" value="1"/>
</dbReference>
<sequence>MPNWQTQYNPAPAARAGAYRRKYGTTWWGAQFLEALQRADNTGRLARGKTYANKGLVLNIDSAGAGELTAEIQGSMSKPYRIAMNWRPWTKKQAETILGEITGNAALLAQLLAGELPESLLNNLREHGLDIFPRNFRDLNLACSCPDYATPCKHQAALLFVIAADIDGDPFQLFALRGLDLKAALKDLRGGQAKAEVPLLADLLQAVTDPPAYRWDETAYQALHFNVLTDAGWRALAGLPDNPSFDGDGNLTKFLDTLYGKTTRIAEKLYASGRATYAAADLVPPGGKLEVHLDQNLAFDFLASFDGEDEELLRIDGRPMFVDWLQRLESQERHHLDAEARTMLLFFQLARRIAETRAYVPEIFDGGDGDYLLRYVPATNDERARELLERTYALASPTLLYYYSAAEETLEFLPKEAPRALLSLMIGLLVQTAVQNALLSSDAPARKLFLLQNPQQFTLVGTTGFPAAIQRWLSELHLSERAFQPVFRIEEDKDDLLIDILIQDRASRQSTGLADASRSWVPSKFDEWQRSEAGQGANSVEVLTLLGKLTRHFPDLERYLSGGGEKALRYSVPEFTPVLMAALPALEALGLTVMLPTALRKLLRPSLALRADSQGDKDVSELSGIISLDNILQFNWQAALGENDLTEAEFRKLLDSTEGLVKLKEGYAFVDPAEIAKLLDQLEAGPPELKQHERLEAVFTEEYDGEPVRLSPRLRKQINKLREGTITLVPAGINATLRPYQKVGFDWLYSNSQLGFGSIIADDMGLGKTLQVIALLEKYREEGALDKKKALVVVPTSLLGNWRREIERFAPALRAHIYHGSTREIPETSSYDVLLTTYGVLRSEEKTFAGSGWQIMVIDEAQAIKNPSAKQTKAIKKVKAPIKIAMSGTPVENKLLDYWSLLDYTLPKFLGSKTYFKKTYARPIQGERDQVVADRFRRLTEPFVLRRLKSDKSIISDLPDKIVQTETCTLTPEQTAVYQSILDENMRRVEESEGIGRQGLILKLITALKQCCNHPVQFLKAGRPTFAASGKSLLLRERLESILDAGDKVLIFTQYRKMGDLLAEMIEDEFGIKAPFLHGGTSIKQREEMVDRFQNDPACPIFLLSIKAAGTGLNLTAANHVVHYDLWWNPAVENQATDRAYRIGQERTVFVHRLVTENTFEDKIDELISSKRDLADLSVGSGGSFLGRMSDGDLRALVKL</sequence>
<organism evidence="6 7">
    <name type="scientific">Neolewinella antarctica</name>
    <dbReference type="NCBI Taxonomy" id="442734"/>
    <lineage>
        <taxon>Bacteria</taxon>
        <taxon>Pseudomonadati</taxon>
        <taxon>Bacteroidota</taxon>
        <taxon>Saprospiria</taxon>
        <taxon>Saprospirales</taxon>
        <taxon>Lewinellaceae</taxon>
        <taxon>Neolewinella</taxon>
    </lineage>
</organism>
<evidence type="ECO:0000259" key="3">
    <source>
        <dbReference type="PROSITE" id="PS50966"/>
    </source>
</evidence>
<keyword evidence="7" id="KW-1185">Reference proteome</keyword>